<evidence type="ECO:0000313" key="3">
    <source>
        <dbReference type="Proteomes" id="UP000717752"/>
    </source>
</evidence>
<reference evidence="2 3" key="1">
    <citation type="journal article" date="2021" name="MBio">
        <title>Poor Competitiveness of Bradyrhizobium in Pigeon Pea Root Colonization in Indian Soils.</title>
        <authorList>
            <person name="Chalasani D."/>
            <person name="Basu A."/>
            <person name="Pullabhotla S.V.S.R.N."/>
            <person name="Jorrin B."/>
            <person name="Neal A.L."/>
            <person name="Poole P.S."/>
            <person name="Podile A.R."/>
            <person name="Tkacz A."/>
        </authorList>
    </citation>
    <scope>NUCLEOTIDE SEQUENCE [LARGE SCALE GENOMIC DNA]</scope>
    <source>
        <strain evidence="2 3">HU56</strain>
    </source>
</reference>
<evidence type="ECO:0008006" key="4">
    <source>
        <dbReference type="Google" id="ProtNLM"/>
    </source>
</evidence>
<evidence type="ECO:0000313" key="2">
    <source>
        <dbReference type="EMBL" id="MBW9054958.1"/>
    </source>
</evidence>
<dbReference type="Proteomes" id="UP000717752">
    <property type="component" value="Unassembled WGS sequence"/>
</dbReference>
<keyword evidence="1" id="KW-0812">Transmembrane</keyword>
<sequence length="313" mass="31272">MSLAEDRVTPGARTDVMPVESSKSAIAWGPIIGGAVAASGITLILLLLGSGVGLTMVSPWSGESSSAATVGVTAAIWLVVVQWLSSAFGGYLTGRLRTKWAAIHTDEVFFRDTAHGFLSWALATVFVAGFLASSLTSLAGAGANAAGQAAMAAGVAGGAAAASASDTDTTGPSMSTAYFTDALLRPQNIADRANADNGAAAAEISRILLQGAVNGSVPDGDKAYIAGIVSARTGLSEADARTRVDTVLKQIDDAKVAAQAAADKARKAAATSALIGSLSLLVGAFIAAAAAALGGRQRDEEEDLVAVSRGPLV</sequence>
<keyword evidence="3" id="KW-1185">Reference proteome</keyword>
<feature type="transmembrane region" description="Helical" evidence="1">
    <location>
        <begin position="66"/>
        <end position="85"/>
    </location>
</feature>
<protein>
    <recommendedName>
        <fullName evidence="4">Transmembrane protein</fullName>
    </recommendedName>
</protein>
<gene>
    <name evidence="2" type="ORF">JNB85_21385</name>
</gene>
<evidence type="ECO:0000256" key="1">
    <source>
        <dbReference type="SAM" id="Phobius"/>
    </source>
</evidence>
<comment type="caution">
    <text evidence="2">The sequence shown here is derived from an EMBL/GenBank/DDBJ whole genome shotgun (WGS) entry which is preliminary data.</text>
</comment>
<feature type="transmembrane region" description="Helical" evidence="1">
    <location>
        <begin position="25"/>
        <end position="54"/>
    </location>
</feature>
<feature type="transmembrane region" description="Helical" evidence="1">
    <location>
        <begin position="273"/>
        <end position="294"/>
    </location>
</feature>
<feature type="transmembrane region" description="Helical" evidence="1">
    <location>
        <begin position="117"/>
        <end position="141"/>
    </location>
</feature>
<name>A0ABS7H082_9HYPH</name>
<keyword evidence="1" id="KW-0472">Membrane</keyword>
<proteinExistence type="predicted"/>
<keyword evidence="1" id="KW-1133">Transmembrane helix</keyword>
<dbReference type="EMBL" id="JAEUAK010000008">
    <property type="protein sequence ID" value="MBW9054958.1"/>
    <property type="molecule type" value="Genomic_DNA"/>
</dbReference>
<dbReference type="RefSeq" id="WP_220336297.1">
    <property type="nucleotide sequence ID" value="NZ_JAEUAK010000008.1"/>
</dbReference>
<accession>A0ABS7H082</accession>
<organism evidence="2 3">
    <name type="scientific">Rhizobium mesosinicum</name>
    <dbReference type="NCBI Taxonomy" id="335017"/>
    <lineage>
        <taxon>Bacteria</taxon>
        <taxon>Pseudomonadati</taxon>
        <taxon>Pseudomonadota</taxon>
        <taxon>Alphaproteobacteria</taxon>
        <taxon>Hyphomicrobiales</taxon>
        <taxon>Rhizobiaceae</taxon>
        <taxon>Rhizobium/Agrobacterium group</taxon>
        <taxon>Rhizobium</taxon>
    </lineage>
</organism>